<dbReference type="PANTHER" id="PTHR43005">
    <property type="entry name" value="BLR7065 PROTEIN"/>
    <property type="match status" value="1"/>
</dbReference>
<dbReference type="SUPFAM" id="SSF161098">
    <property type="entry name" value="MetI-like"/>
    <property type="match status" value="1"/>
</dbReference>
<feature type="transmembrane region" description="Helical" evidence="7">
    <location>
        <begin position="102"/>
        <end position="121"/>
    </location>
</feature>
<dbReference type="AlphaFoldDB" id="A0A1C6T3R5"/>
<feature type="transmembrane region" description="Helical" evidence="7">
    <location>
        <begin position="229"/>
        <end position="251"/>
    </location>
</feature>
<sequence>MSTIQADPFVPAGPPGERRTSSRPPHRLVEWRERIFPYALNLPAILILLALIAYPIGLSFWISLHAKSLRRPNDFPFVGLDNYATAMGSSEFVSALGVTLKFAVASVALIVLFGLGLALLLNADLKGRAVLRALVLVPWAVPPIINATLWRLIFDSHVGALNGLLLQLGFIDSYRSWLIDPNLSLVMVVMAHVWNHVPLATIILLAALQAIPRELYEAAQVDRTSRWRVFYRITLPWLLRPILIVMILQTMGALRAFDLFYVLTGGGPGNSTTVLAWLTYRTSFVNLDLGLGSAYSYVIMAITLLVALFYIRGLYKRGDVE</sequence>
<evidence type="ECO:0000256" key="3">
    <source>
        <dbReference type="ARBA" id="ARBA00022475"/>
    </source>
</evidence>
<evidence type="ECO:0000259" key="9">
    <source>
        <dbReference type="PROSITE" id="PS50928"/>
    </source>
</evidence>
<dbReference type="CDD" id="cd06261">
    <property type="entry name" value="TM_PBP2"/>
    <property type="match status" value="1"/>
</dbReference>
<feature type="transmembrane region" description="Helical" evidence="7">
    <location>
        <begin position="35"/>
        <end position="62"/>
    </location>
</feature>
<feature type="transmembrane region" description="Helical" evidence="7">
    <location>
        <begin position="183"/>
        <end position="208"/>
    </location>
</feature>
<gene>
    <name evidence="10" type="ORF">GA0070624_5492</name>
</gene>
<dbReference type="PANTHER" id="PTHR43005:SF1">
    <property type="entry name" value="SPERMIDINE_PUTRESCINE TRANSPORT SYSTEM PERMEASE PROTEIN"/>
    <property type="match status" value="1"/>
</dbReference>
<keyword evidence="5 7" id="KW-1133">Transmembrane helix</keyword>
<proteinExistence type="inferred from homology"/>
<dbReference type="InterPro" id="IPR000515">
    <property type="entry name" value="MetI-like"/>
</dbReference>
<keyword evidence="6 7" id="KW-0472">Membrane</keyword>
<evidence type="ECO:0000313" key="10">
    <source>
        <dbReference type="EMBL" id="SCL36222.1"/>
    </source>
</evidence>
<evidence type="ECO:0000256" key="7">
    <source>
        <dbReference type="RuleBase" id="RU363032"/>
    </source>
</evidence>
<comment type="subcellular location">
    <subcellularLocation>
        <location evidence="1 7">Cell membrane</location>
        <topology evidence="1 7">Multi-pass membrane protein</topology>
    </subcellularLocation>
</comment>
<accession>A0A1C6T3R5</accession>
<evidence type="ECO:0000256" key="5">
    <source>
        <dbReference type="ARBA" id="ARBA00022989"/>
    </source>
</evidence>
<name>A0A1C6T3R5_9ACTN</name>
<evidence type="ECO:0000256" key="2">
    <source>
        <dbReference type="ARBA" id="ARBA00022448"/>
    </source>
</evidence>
<evidence type="ECO:0000256" key="4">
    <source>
        <dbReference type="ARBA" id="ARBA00022692"/>
    </source>
</evidence>
<keyword evidence="4 7" id="KW-0812">Transmembrane</keyword>
<dbReference type="STRING" id="568872.GA0070624_5492"/>
<feature type="transmembrane region" description="Helical" evidence="7">
    <location>
        <begin position="294"/>
        <end position="315"/>
    </location>
</feature>
<keyword evidence="11" id="KW-1185">Reference proteome</keyword>
<reference evidence="11" key="1">
    <citation type="submission" date="2016-06" db="EMBL/GenBank/DDBJ databases">
        <authorList>
            <person name="Varghese N."/>
            <person name="Submissions Spin"/>
        </authorList>
    </citation>
    <scope>NUCLEOTIDE SEQUENCE [LARGE SCALE GENOMIC DNA]</scope>
    <source>
        <strain evidence="11">DSM 45431</strain>
    </source>
</reference>
<dbReference type="EMBL" id="FMHV01000002">
    <property type="protein sequence ID" value="SCL36222.1"/>
    <property type="molecule type" value="Genomic_DNA"/>
</dbReference>
<comment type="similarity">
    <text evidence="7">Belongs to the binding-protein-dependent transport system permease family.</text>
</comment>
<keyword evidence="3" id="KW-1003">Cell membrane</keyword>
<dbReference type="RefSeq" id="WP_245719195.1">
    <property type="nucleotide sequence ID" value="NZ_FMHV01000002.1"/>
</dbReference>
<protein>
    <submittedName>
        <fullName evidence="10">Carbohydrate ABC transporter membrane protein 1, CUT1 family</fullName>
    </submittedName>
</protein>
<feature type="domain" description="ABC transmembrane type-1" evidence="9">
    <location>
        <begin position="96"/>
        <end position="310"/>
    </location>
</feature>
<dbReference type="Gene3D" id="1.10.3720.10">
    <property type="entry name" value="MetI-like"/>
    <property type="match status" value="1"/>
</dbReference>
<dbReference type="GO" id="GO:0055085">
    <property type="term" value="P:transmembrane transport"/>
    <property type="evidence" value="ECO:0007669"/>
    <property type="project" value="InterPro"/>
</dbReference>
<evidence type="ECO:0000313" key="11">
    <source>
        <dbReference type="Proteomes" id="UP000199413"/>
    </source>
</evidence>
<feature type="region of interest" description="Disordered" evidence="8">
    <location>
        <begin position="1"/>
        <end position="24"/>
    </location>
</feature>
<evidence type="ECO:0000256" key="1">
    <source>
        <dbReference type="ARBA" id="ARBA00004651"/>
    </source>
</evidence>
<keyword evidence="2 7" id="KW-0813">Transport</keyword>
<feature type="transmembrane region" description="Helical" evidence="7">
    <location>
        <begin position="133"/>
        <end position="153"/>
    </location>
</feature>
<evidence type="ECO:0000256" key="6">
    <source>
        <dbReference type="ARBA" id="ARBA00023136"/>
    </source>
</evidence>
<evidence type="ECO:0000256" key="8">
    <source>
        <dbReference type="SAM" id="MobiDB-lite"/>
    </source>
</evidence>
<dbReference type="Pfam" id="PF00528">
    <property type="entry name" value="BPD_transp_1"/>
    <property type="match status" value="1"/>
</dbReference>
<dbReference type="Proteomes" id="UP000199413">
    <property type="component" value="Unassembled WGS sequence"/>
</dbReference>
<dbReference type="GO" id="GO:0005886">
    <property type="term" value="C:plasma membrane"/>
    <property type="evidence" value="ECO:0007669"/>
    <property type="project" value="UniProtKB-SubCell"/>
</dbReference>
<dbReference type="PROSITE" id="PS50928">
    <property type="entry name" value="ABC_TM1"/>
    <property type="match status" value="1"/>
</dbReference>
<dbReference type="InterPro" id="IPR035906">
    <property type="entry name" value="MetI-like_sf"/>
</dbReference>
<organism evidence="10 11">
    <name type="scientific">Micromonospora rhizosphaerae</name>
    <dbReference type="NCBI Taxonomy" id="568872"/>
    <lineage>
        <taxon>Bacteria</taxon>
        <taxon>Bacillati</taxon>
        <taxon>Actinomycetota</taxon>
        <taxon>Actinomycetes</taxon>
        <taxon>Micromonosporales</taxon>
        <taxon>Micromonosporaceae</taxon>
        <taxon>Micromonospora</taxon>
    </lineage>
</organism>